<sequence length="321" mass="35639">MKRIVTFFAALGAVAGALVVPAASQTLRMAHIFTPGNIWYETAEAYAKAVSERSGGKIKIQIAHSGSTGDWPQSIEGLLIGTNDIVLQSIGTLDRYDPFAGIEAYPYLVRDLDHFRKVYYGPMGAELFDEIATKTKFRIIGAGYRGARHLSTNRPITDVADLKGLKLRVPPIKSNRLTWEYLGASPVPMGVAELFTSLQQGVVDGQENPLEIIDNLKLYEVQKNLAETAHVIGAYTFIYSDMRFKSFPAETQKILKEEGERIMLEATDRMAKAESELKTKLEGKGMRFNTVDRAAFQAKLADLPKQFPEFGDWITRIGSVQ</sequence>
<evidence type="ECO:0000256" key="1">
    <source>
        <dbReference type="ARBA" id="ARBA00009023"/>
    </source>
</evidence>
<protein>
    <recommendedName>
        <fullName evidence="7">C4-dicarboxylate ABC transporter substrate-binding protein</fullName>
    </recommendedName>
</protein>
<dbReference type="OrthoDB" id="8204956at2"/>
<dbReference type="STRING" id="1385369.N825_12430"/>
<dbReference type="PANTHER" id="PTHR33376">
    <property type="match status" value="1"/>
</dbReference>
<dbReference type="RefSeq" id="WP_037456754.1">
    <property type="nucleotide sequence ID" value="NZ_AVFL01000017.1"/>
</dbReference>
<evidence type="ECO:0008006" key="7">
    <source>
        <dbReference type="Google" id="ProtNLM"/>
    </source>
</evidence>
<dbReference type="AlphaFoldDB" id="W9H1E7"/>
<evidence type="ECO:0000313" key="5">
    <source>
        <dbReference type="EMBL" id="EWY38611.1"/>
    </source>
</evidence>
<dbReference type="NCBIfam" id="NF037995">
    <property type="entry name" value="TRAP_S1"/>
    <property type="match status" value="1"/>
</dbReference>
<dbReference type="CDD" id="cd13603">
    <property type="entry name" value="PBP2_TRAP_Siap_TeaA_like"/>
    <property type="match status" value="1"/>
</dbReference>
<gene>
    <name evidence="5" type="ORF">N825_12430</name>
</gene>
<accession>W9H1E7</accession>
<feature type="signal peptide" evidence="4">
    <location>
        <begin position="1"/>
        <end position="22"/>
    </location>
</feature>
<keyword evidence="2" id="KW-0813">Transport</keyword>
<proteinExistence type="inferred from homology"/>
<dbReference type="InterPro" id="IPR038404">
    <property type="entry name" value="TRAP_DctP_sf"/>
</dbReference>
<keyword evidence="3 4" id="KW-0732">Signal</keyword>
<dbReference type="Proteomes" id="UP000019486">
    <property type="component" value="Unassembled WGS sequence"/>
</dbReference>
<evidence type="ECO:0000256" key="2">
    <source>
        <dbReference type="ARBA" id="ARBA00022448"/>
    </source>
</evidence>
<comment type="similarity">
    <text evidence="1">Belongs to the bacterial solute-binding protein 7 family.</text>
</comment>
<evidence type="ECO:0000313" key="6">
    <source>
        <dbReference type="Proteomes" id="UP000019486"/>
    </source>
</evidence>
<dbReference type="EMBL" id="AVFL01000017">
    <property type="protein sequence ID" value="EWY38611.1"/>
    <property type="molecule type" value="Genomic_DNA"/>
</dbReference>
<dbReference type="GO" id="GO:0030288">
    <property type="term" value="C:outer membrane-bounded periplasmic space"/>
    <property type="evidence" value="ECO:0007669"/>
    <property type="project" value="InterPro"/>
</dbReference>
<dbReference type="Pfam" id="PF03480">
    <property type="entry name" value="DctP"/>
    <property type="match status" value="1"/>
</dbReference>
<dbReference type="PIRSF" id="PIRSF006470">
    <property type="entry name" value="DctB"/>
    <property type="match status" value="1"/>
</dbReference>
<dbReference type="PANTHER" id="PTHR33376:SF7">
    <property type="entry name" value="C4-DICARBOXYLATE-BINDING PROTEIN DCTB"/>
    <property type="match status" value="1"/>
</dbReference>
<reference evidence="5 6" key="1">
    <citation type="submission" date="2013-08" db="EMBL/GenBank/DDBJ databases">
        <title>The genome sequence of Skermanella stibiiresistens.</title>
        <authorList>
            <person name="Zhu W."/>
            <person name="Wang G."/>
        </authorList>
    </citation>
    <scope>NUCLEOTIDE SEQUENCE [LARGE SCALE GENOMIC DNA]</scope>
    <source>
        <strain evidence="5 6">SB22</strain>
    </source>
</reference>
<feature type="chain" id="PRO_5004921529" description="C4-dicarboxylate ABC transporter substrate-binding protein" evidence="4">
    <location>
        <begin position="23"/>
        <end position="321"/>
    </location>
</feature>
<dbReference type="GO" id="GO:0055085">
    <property type="term" value="P:transmembrane transport"/>
    <property type="evidence" value="ECO:0007669"/>
    <property type="project" value="InterPro"/>
</dbReference>
<dbReference type="Gene3D" id="3.40.190.170">
    <property type="entry name" value="Bacterial extracellular solute-binding protein, family 7"/>
    <property type="match status" value="1"/>
</dbReference>
<dbReference type="InterPro" id="IPR004682">
    <property type="entry name" value="TRAP_DctP"/>
</dbReference>
<dbReference type="PATRIC" id="fig|1385369.3.peg.4377"/>
<evidence type="ECO:0000256" key="3">
    <source>
        <dbReference type="ARBA" id="ARBA00022729"/>
    </source>
</evidence>
<dbReference type="NCBIfam" id="TIGR00787">
    <property type="entry name" value="dctP"/>
    <property type="match status" value="1"/>
</dbReference>
<name>W9H1E7_9PROT</name>
<organism evidence="5 6">
    <name type="scientific">Skermanella stibiiresistens SB22</name>
    <dbReference type="NCBI Taxonomy" id="1385369"/>
    <lineage>
        <taxon>Bacteria</taxon>
        <taxon>Pseudomonadati</taxon>
        <taxon>Pseudomonadota</taxon>
        <taxon>Alphaproteobacteria</taxon>
        <taxon>Rhodospirillales</taxon>
        <taxon>Azospirillaceae</taxon>
        <taxon>Skermanella</taxon>
    </lineage>
</organism>
<keyword evidence="6" id="KW-1185">Reference proteome</keyword>
<dbReference type="InterPro" id="IPR018389">
    <property type="entry name" value="DctP_fam"/>
</dbReference>
<comment type="caution">
    <text evidence="5">The sequence shown here is derived from an EMBL/GenBank/DDBJ whole genome shotgun (WGS) entry which is preliminary data.</text>
</comment>
<evidence type="ECO:0000256" key="4">
    <source>
        <dbReference type="SAM" id="SignalP"/>
    </source>
</evidence>